<evidence type="ECO:0000256" key="1">
    <source>
        <dbReference type="SAM" id="MobiDB-lite"/>
    </source>
</evidence>
<dbReference type="EMBL" id="UWOC01000168">
    <property type="protein sequence ID" value="VCU10369.1"/>
    <property type="molecule type" value="Genomic_DNA"/>
</dbReference>
<evidence type="ECO:0000313" key="3">
    <source>
        <dbReference type="Proteomes" id="UP000289200"/>
    </source>
</evidence>
<evidence type="ECO:0000313" key="2">
    <source>
        <dbReference type="EMBL" id="VCU10369.1"/>
    </source>
</evidence>
<feature type="compositionally biased region" description="Low complexity" evidence="1">
    <location>
        <begin position="183"/>
        <end position="194"/>
    </location>
</feature>
<dbReference type="AlphaFoldDB" id="A0A3S5CYK4"/>
<proteinExistence type="predicted"/>
<gene>
    <name evidence="2" type="ORF">RHODGE_RHODGE_03559</name>
</gene>
<keyword evidence="3" id="KW-1185">Reference proteome</keyword>
<feature type="region of interest" description="Disordered" evidence="1">
    <location>
        <begin position="1"/>
        <end position="25"/>
    </location>
</feature>
<feature type="region of interest" description="Disordered" evidence="1">
    <location>
        <begin position="183"/>
        <end position="202"/>
    </location>
</feature>
<feature type="compositionally biased region" description="Basic residues" evidence="1">
    <location>
        <begin position="8"/>
        <end position="23"/>
    </location>
</feature>
<comment type="caution">
    <text evidence="2">The sequence shown here is derived from an EMBL/GenBank/DDBJ whole genome shotgun (WGS) entry which is preliminary data.</text>
</comment>
<reference evidence="3" key="1">
    <citation type="submission" date="2018-10" db="EMBL/GenBank/DDBJ databases">
        <authorList>
            <person name="Peiro R."/>
            <person name="Begona"/>
            <person name="Cbmso G."/>
            <person name="Lopez M."/>
            <person name="Gonzalez S."/>
            <person name="Sacristan E."/>
            <person name="Castillo E."/>
        </authorList>
    </citation>
    <scope>NUCLEOTIDE SEQUENCE [LARGE SCALE GENOMIC DNA]</scope>
</reference>
<organism evidence="2 3">
    <name type="scientific">Rhodoplanes serenus</name>
    <dbReference type="NCBI Taxonomy" id="200615"/>
    <lineage>
        <taxon>Bacteria</taxon>
        <taxon>Pseudomonadati</taxon>
        <taxon>Pseudomonadota</taxon>
        <taxon>Alphaproteobacteria</taxon>
        <taxon>Hyphomicrobiales</taxon>
        <taxon>Nitrobacteraceae</taxon>
        <taxon>Rhodoplanes</taxon>
    </lineage>
</organism>
<name>A0A3S5CYK4_9BRAD</name>
<sequence>MHGDTARRLARPQSRRSQSRRSGGRGAGLIGFGAVLLLALGSAGCTTASQGPAPAAAGRGPTVAFESIDGPPESVFSRLVQSLTTEAQTRQLAVVSRTTPATYRVKVYTANVVYPKKAVIHWVWDVYDADQRRAFRLSGEEPVTGAGSNTWAAADETVIRRIASSGMERLAGFLATPRTASAPAAPAAAPGAAPGPAPTRDEAAVTVAAVGPAP</sequence>
<dbReference type="Proteomes" id="UP000289200">
    <property type="component" value="Unassembled WGS sequence"/>
</dbReference>
<protein>
    <recommendedName>
        <fullName evidence="4">Lipoprotein</fullName>
    </recommendedName>
</protein>
<accession>A0A3S5CYK4</accession>
<evidence type="ECO:0008006" key="4">
    <source>
        <dbReference type="Google" id="ProtNLM"/>
    </source>
</evidence>